<dbReference type="GO" id="GO:0008239">
    <property type="term" value="F:dipeptidyl-peptidase activity"/>
    <property type="evidence" value="ECO:0007669"/>
    <property type="project" value="InterPro"/>
</dbReference>
<dbReference type="SUPFAM" id="SSF49785">
    <property type="entry name" value="Galactose-binding domain-like"/>
    <property type="match status" value="1"/>
</dbReference>
<proteinExistence type="predicted"/>
<dbReference type="InterPro" id="IPR008979">
    <property type="entry name" value="Galactose-bd-like_sf"/>
</dbReference>
<sequence>PDYPGGFDLNIGDGIVRARYRDSRTEEKLMKPDEVYEFEVRLYPTSNVFKKGHRIRVDIAGSNFPRFDVNPNTGEPLNENRRAIKAVNTIYHDKSRPSHILLPVIPSGS</sequence>
<feature type="domain" description="Xaa-Pro dipeptidyl-peptidase C-terminal" evidence="1">
    <location>
        <begin position="4"/>
        <end position="100"/>
    </location>
</feature>
<dbReference type="Pfam" id="PF08530">
    <property type="entry name" value="PepX_C"/>
    <property type="match status" value="1"/>
</dbReference>
<dbReference type="EMBL" id="UINC01031044">
    <property type="protein sequence ID" value="SVB16457.1"/>
    <property type="molecule type" value="Genomic_DNA"/>
</dbReference>
<evidence type="ECO:0000313" key="2">
    <source>
        <dbReference type="EMBL" id="SVB16457.1"/>
    </source>
</evidence>
<feature type="non-terminal residue" evidence="2">
    <location>
        <position position="1"/>
    </location>
</feature>
<accession>A0A382BTB8</accession>
<dbReference type="Gene3D" id="2.60.120.260">
    <property type="entry name" value="Galactose-binding domain-like"/>
    <property type="match status" value="1"/>
</dbReference>
<dbReference type="AlphaFoldDB" id="A0A382BTB8"/>
<dbReference type="InterPro" id="IPR005674">
    <property type="entry name" value="CocE/Ser_esterase"/>
</dbReference>
<dbReference type="NCBIfam" id="TIGR00976">
    <property type="entry name" value="CocE_NonD"/>
    <property type="match status" value="1"/>
</dbReference>
<dbReference type="InterPro" id="IPR013736">
    <property type="entry name" value="Xaa-Pro_dipept_C"/>
</dbReference>
<reference evidence="2" key="1">
    <citation type="submission" date="2018-05" db="EMBL/GenBank/DDBJ databases">
        <authorList>
            <person name="Lanie J.A."/>
            <person name="Ng W.-L."/>
            <person name="Kazmierczak K.M."/>
            <person name="Andrzejewski T.M."/>
            <person name="Davidsen T.M."/>
            <person name="Wayne K.J."/>
            <person name="Tettelin H."/>
            <person name="Glass J.I."/>
            <person name="Rusch D."/>
            <person name="Podicherti R."/>
            <person name="Tsui H.-C.T."/>
            <person name="Winkler M.E."/>
        </authorList>
    </citation>
    <scope>NUCLEOTIDE SEQUENCE</scope>
</reference>
<organism evidence="2">
    <name type="scientific">marine metagenome</name>
    <dbReference type="NCBI Taxonomy" id="408172"/>
    <lineage>
        <taxon>unclassified sequences</taxon>
        <taxon>metagenomes</taxon>
        <taxon>ecological metagenomes</taxon>
    </lineage>
</organism>
<gene>
    <name evidence="2" type="ORF">METZ01_LOCUS169311</name>
</gene>
<protein>
    <recommendedName>
        <fullName evidence="1">Xaa-Pro dipeptidyl-peptidase C-terminal domain-containing protein</fullName>
    </recommendedName>
</protein>
<name>A0A382BTB8_9ZZZZ</name>
<evidence type="ECO:0000259" key="1">
    <source>
        <dbReference type="Pfam" id="PF08530"/>
    </source>
</evidence>